<dbReference type="InterPro" id="IPR008979">
    <property type="entry name" value="Galactose-bd-like_sf"/>
</dbReference>
<evidence type="ECO:0000313" key="6">
    <source>
        <dbReference type="WBParaSite" id="GPUH_0002466101-mRNA-1"/>
    </source>
</evidence>
<keyword evidence="5" id="KW-1185">Reference proteome</keyword>
<dbReference type="SUPFAM" id="SSF49785">
    <property type="entry name" value="Galactose-binding domain-like"/>
    <property type="match status" value="1"/>
</dbReference>
<keyword evidence="1" id="KW-0378">Hydrolase</keyword>
<reference evidence="4 5" key="2">
    <citation type="submission" date="2018-11" db="EMBL/GenBank/DDBJ databases">
        <authorList>
            <consortium name="Pathogen Informatics"/>
        </authorList>
    </citation>
    <scope>NUCLEOTIDE SEQUENCE [LARGE SCALE GENOMIC DNA]</scope>
</reference>
<reference evidence="6" key="1">
    <citation type="submission" date="2016-06" db="UniProtKB">
        <authorList>
            <consortium name="WormBaseParasite"/>
        </authorList>
    </citation>
    <scope>IDENTIFICATION</scope>
</reference>
<keyword evidence="2" id="KW-0326">Glycosidase</keyword>
<feature type="domain" description="Beta-galactosidase galactose-binding" evidence="3">
    <location>
        <begin position="16"/>
        <end position="60"/>
    </location>
</feature>
<dbReference type="WBParaSite" id="GPUH_0002466101-mRNA-1">
    <property type="protein sequence ID" value="GPUH_0002466101-mRNA-1"/>
    <property type="gene ID" value="GPUH_0002466101"/>
</dbReference>
<evidence type="ECO:0000256" key="1">
    <source>
        <dbReference type="ARBA" id="ARBA00022801"/>
    </source>
</evidence>
<evidence type="ECO:0000313" key="4">
    <source>
        <dbReference type="EMBL" id="VDN43108.1"/>
    </source>
</evidence>
<evidence type="ECO:0000259" key="3">
    <source>
        <dbReference type="Pfam" id="PF21467"/>
    </source>
</evidence>
<dbReference type="AlphaFoldDB" id="A0A183EUJ0"/>
<sequence>MAGGEGTWDRSAVGLFVGNFETNYVADTFFDPTGWGKGQLFINGHNIGRYWPNVGPQVSIFLLITKM</sequence>
<name>A0A183EUJ0_9BILA</name>
<gene>
    <name evidence="4" type="ORF">GPUH_LOCUS24632</name>
</gene>
<organism evidence="6">
    <name type="scientific">Gongylonema pulchrum</name>
    <dbReference type="NCBI Taxonomy" id="637853"/>
    <lineage>
        <taxon>Eukaryota</taxon>
        <taxon>Metazoa</taxon>
        <taxon>Ecdysozoa</taxon>
        <taxon>Nematoda</taxon>
        <taxon>Chromadorea</taxon>
        <taxon>Rhabditida</taxon>
        <taxon>Spirurina</taxon>
        <taxon>Spiruromorpha</taxon>
        <taxon>Spiruroidea</taxon>
        <taxon>Gongylonematidae</taxon>
        <taxon>Gongylonema</taxon>
    </lineage>
</organism>
<protein>
    <submittedName>
        <fullName evidence="6">Beta-galactosidase</fullName>
    </submittedName>
</protein>
<dbReference type="Proteomes" id="UP000271098">
    <property type="component" value="Unassembled WGS sequence"/>
</dbReference>
<dbReference type="EMBL" id="UYRT01101859">
    <property type="protein sequence ID" value="VDN43108.1"/>
    <property type="molecule type" value="Genomic_DNA"/>
</dbReference>
<evidence type="ECO:0000256" key="2">
    <source>
        <dbReference type="ARBA" id="ARBA00023295"/>
    </source>
</evidence>
<dbReference type="GO" id="GO:0016798">
    <property type="term" value="F:hydrolase activity, acting on glycosyl bonds"/>
    <property type="evidence" value="ECO:0007669"/>
    <property type="project" value="UniProtKB-KW"/>
</dbReference>
<dbReference type="InterPro" id="IPR048913">
    <property type="entry name" value="BetaGal_gal-bd"/>
</dbReference>
<proteinExistence type="predicted"/>
<dbReference type="OrthoDB" id="5872735at2759"/>
<evidence type="ECO:0000313" key="5">
    <source>
        <dbReference type="Proteomes" id="UP000271098"/>
    </source>
</evidence>
<dbReference type="Gene3D" id="2.60.120.260">
    <property type="entry name" value="Galactose-binding domain-like"/>
    <property type="match status" value="1"/>
</dbReference>
<accession>A0A183EUJ0</accession>
<dbReference type="Pfam" id="PF21467">
    <property type="entry name" value="BetaGal_gal-bd"/>
    <property type="match status" value="1"/>
</dbReference>